<protein>
    <recommendedName>
        <fullName evidence="2">RING-type E3 ubiquitin transferase</fullName>
        <ecNumber evidence="2">2.3.2.27</ecNumber>
    </recommendedName>
</protein>
<evidence type="ECO:0000313" key="10">
    <source>
        <dbReference type="Proteomes" id="UP000808372"/>
    </source>
</evidence>
<keyword evidence="6" id="KW-0862">Zinc</keyword>
<feature type="repeat" description="NHL" evidence="8">
    <location>
        <begin position="376"/>
        <end position="407"/>
    </location>
</feature>
<dbReference type="GO" id="GO:0008270">
    <property type="term" value="F:zinc ion binding"/>
    <property type="evidence" value="ECO:0007669"/>
    <property type="project" value="UniProtKB-KW"/>
</dbReference>
<dbReference type="InterPro" id="IPR017907">
    <property type="entry name" value="Znf_RING_CS"/>
</dbReference>
<evidence type="ECO:0000313" key="11">
    <source>
        <dbReference type="RefSeq" id="XP_038833222.1"/>
    </source>
</evidence>
<dbReference type="GO" id="GO:0061630">
    <property type="term" value="F:ubiquitin protein ligase activity"/>
    <property type="evidence" value="ECO:0007669"/>
    <property type="project" value="UniProtKB-EC"/>
</dbReference>
<evidence type="ECO:0000256" key="7">
    <source>
        <dbReference type="PROSITE-ProRule" id="PRU00175"/>
    </source>
</evidence>
<dbReference type="Pfam" id="PF14634">
    <property type="entry name" value="zf-RING_5"/>
    <property type="match status" value="1"/>
</dbReference>
<feature type="repeat" description="NHL" evidence="8">
    <location>
        <begin position="171"/>
        <end position="214"/>
    </location>
</feature>
<dbReference type="AlphaFoldDB" id="A0A8U0PXY2"/>
<dbReference type="CDD" id="cd16516">
    <property type="entry name" value="RING-HC_malin"/>
    <property type="match status" value="1"/>
</dbReference>
<feature type="domain" description="RING-type" evidence="9">
    <location>
        <begin position="28"/>
        <end position="75"/>
    </location>
</feature>
<dbReference type="GO" id="GO:0000209">
    <property type="term" value="P:protein polyubiquitination"/>
    <property type="evidence" value="ECO:0007669"/>
    <property type="project" value="TreeGrafter"/>
</dbReference>
<dbReference type="Proteomes" id="UP000808372">
    <property type="component" value="Chromosome 37"/>
</dbReference>
<keyword evidence="3" id="KW-0479">Metal-binding</keyword>
<dbReference type="InterPro" id="IPR001258">
    <property type="entry name" value="NHL_repeat"/>
</dbReference>
<dbReference type="GO" id="GO:0043161">
    <property type="term" value="P:proteasome-mediated ubiquitin-dependent protein catabolic process"/>
    <property type="evidence" value="ECO:0007669"/>
    <property type="project" value="TreeGrafter"/>
</dbReference>
<dbReference type="SUPFAM" id="SSF101898">
    <property type="entry name" value="NHL repeat"/>
    <property type="match status" value="1"/>
</dbReference>
<evidence type="ECO:0000259" key="9">
    <source>
        <dbReference type="PROSITE" id="PS50089"/>
    </source>
</evidence>
<accession>A0A8U0PXY2</accession>
<evidence type="ECO:0000256" key="1">
    <source>
        <dbReference type="ARBA" id="ARBA00000900"/>
    </source>
</evidence>
<sequence length="420" mass="45330">MADVPVLPSSLRTEGILLREIHVNLLECKVCFEKYNPRQKERRPQNLSCGHVLCLECVRALSHPVLKKLECPFCRQLCDVDSTSHCQALTDLQDLLLSRSPRSPVPHRVRGGSGWVGGLGSGALRLRSAFGGWGSLINPTGVAVFGSSGTMVVVHDGERRVVVFGPQGRRLHGFGRRGRGHGEVCHPVDVAVTPSGYVVVTDAGDGAVKVFTTRGSYVLAVWDSFQMPWGVDVDSCGHILVTDIQAGTLSQVVVDFARGVTLMNRAVITDLQRPKAVACCRVTGNIALVETLGLTTTQPPNGPRPTRLTIFNKDFNMLSQIDSFTLSLGASVWPCMSAVAFDRDGDVIVIDSQRGLIWSLGKLQNGPVLTPLVSEDLVRPVGLVATAQNTLIVLDSGDHAVKMYSVHSDAILVRKGCRKS</sequence>
<evidence type="ECO:0000256" key="5">
    <source>
        <dbReference type="ARBA" id="ARBA00022771"/>
    </source>
</evidence>
<dbReference type="PANTHER" id="PTHR24104">
    <property type="entry name" value="E3 UBIQUITIN-PROTEIN LIGASE NHLRC1-RELATED"/>
    <property type="match status" value="1"/>
</dbReference>
<dbReference type="EC" id="2.3.2.27" evidence="2"/>
<dbReference type="KEGG" id="snh:120031514"/>
<dbReference type="PANTHER" id="PTHR24104:SF47">
    <property type="entry name" value="E3 UBIQUITIN-PROTEIN LIGASE NHLRC1"/>
    <property type="match status" value="1"/>
</dbReference>
<name>A0A8U0PXY2_SALNM</name>
<comment type="catalytic activity">
    <reaction evidence="1">
        <text>S-ubiquitinyl-[E2 ubiquitin-conjugating enzyme]-L-cysteine + [acceptor protein]-L-lysine = [E2 ubiquitin-conjugating enzyme]-L-cysteine + N(6)-ubiquitinyl-[acceptor protein]-L-lysine.</text>
        <dbReference type="EC" id="2.3.2.27"/>
    </reaction>
</comment>
<evidence type="ECO:0000256" key="3">
    <source>
        <dbReference type="ARBA" id="ARBA00022723"/>
    </source>
</evidence>
<dbReference type="RefSeq" id="XP_038833222.1">
    <property type="nucleotide sequence ID" value="XM_038977294.1"/>
</dbReference>
<dbReference type="InterPro" id="IPR050952">
    <property type="entry name" value="TRIM-NHL_E3_ligases"/>
</dbReference>
<dbReference type="Gene3D" id="3.30.40.10">
    <property type="entry name" value="Zinc/RING finger domain, C3HC4 (zinc finger)"/>
    <property type="match status" value="1"/>
</dbReference>
<reference evidence="11" key="1">
    <citation type="submission" date="2025-08" db="UniProtKB">
        <authorList>
            <consortium name="RefSeq"/>
        </authorList>
    </citation>
    <scope>IDENTIFICATION</scope>
    <source>
        <tissue evidence="11">White muscle</tissue>
    </source>
</reference>
<dbReference type="InterPro" id="IPR011042">
    <property type="entry name" value="6-blade_b-propeller_TolB-like"/>
</dbReference>
<dbReference type="SUPFAM" id="SSF57850">
    <property type="entry name" value="RING/U-box"/>
    <property type="match status" value="1"/>
</dbReference>
<evidence type="ECO:0000256" key="8">
    <source>
        <dbReference type="PROSITE-ProRule" id="PRU00504"/>
    </source>
</evidence>
<evidence type="ECO:0000256" key="2">
    <source>
        <dbReference type="ARBA" id="ARBA00012483"/>
    </source>
</evidence>
<proteinExistence type="predicted"/>
<organism evidence="10 11">
    <name type="scientific">Salvelinus namaycush</name>
    <name type="common">Lake trout</name>
    <name type="synonym">Salmo namaycush</name>
    <dbReference type="NCBI Taxonomy" id="8040"/>
    <lineage>
        <taxon>Eukaryota</taxon>
        <taxon>Metazoa</taxon>
        <taxon>Chordata</taxon>
        <taxon>Craniata</taxon>
        <taxon>Vertebrata</taxon>
        <taxon>Euteleostomi</taxon>
        <taxon>Actinopterygii</taxon>
        <taxon>Neopterygii</taxon>
        <taxon>Teleostei</taxon>
        <taxon>Protacanthopterygii</taxon>
        <taxon>Salmoniformes</taxon>
        <taxon>Salmonidae</taxon>
        <taxon>Salmoninae</taxon>
        <taxon>Salvelinus</taxon>
    </lineage>
</organism>
<keyword evidence="4" id="KW-0677">Repeat</keyword>
<dbReference type="PROSITE" id="PS51125">
    <property type="entry name" value="NHL"/>
    <property type="match status" value="2"/>
</dbReference>
<keyword evidence="5 7" id="KW-0863">Zinc-finger</keyword>
<dbReference type="PROSITE" id="PS50089">
    <property type="entry name" value="ZF_RING_2"/>
    <property type="match status" value="1"/>
</dbReference>
<evidence type="ECO:0000256" key="4">
    <source>
        <dbReference type="ARBA" id="ARBA00022737"/>
    </source>
</evidence>
<dbReference type="Gene3D" id="2.120.10.30">
    <property type="entry name" value="TolB, C-terminal domain"/>
    <property type="match status" value="1"/>
</dbReference>
<keyword evidence="10" id="KW-1185">Reference proteome</keyword>
<dbReference type="PROSITE" id="PS00518">
    <property type="entry name" value="ZF_RING_1"/>
    <property type="match status" value="1"/>
</dbReference>
<gene>
    <name evidence="11" type="primary">LOC120031514</name>
</gene>
<dbReference type="CDD" id="cd14961">
    <property type="entry name" value="NHL_TRIM32_like"/>
    <property type="match status" value="1"/>
</dbReference>
<dbReference type="InterPro" id="IPR001841">
    <property type="entry name" value="Znf_RING"/>
</dbReference>
<dbReference type="SMART" id="SM00184">
    <property type="entry name" value="RING"/>
    <property type="match status" value="1"/>
</dbReference>
<dbReference type="InterPro" id="IPR013083">
    <property type="entry name" value="Znf_RING/FYVE/PHD"/>
</dbReference>
<dbReference type="GeneID" id="120031514"/>
<evidence type="ECO:0000256" key="6">
    <source>
        <dbReference type="ARBA" id="ARBA00022833"/>
    </source>
</evidence>